<name>A0A291QRB3_9BACT</name>
<keyword evidence="2" id="KW-1185">Reference proteome</keyword>
<dbReference type="KEGG" id="cbae:COR50_04795"/>
<dbReference type="AlphaFoldDB" id="A0A291QRB3"/>
<accession>A0A291QRB3</accession>
<evidence type="ECO:0008006" key="3">
    <source>
        <dbReference type="Google" id="ProtNLM"/>
    </source>
</evidence>
<evidence type="ECO:0000313" key="2">
    <source>
        <dbReference type="Proteomes" id="UP000220133"/>
    </source>
</evidence>
<reference evidence="1 2" key="1">
    <citation type="submission" date="2017-10" db="EMBL/GenBank/DDBJ databases">
        <title>Paenichitinophaga pekingensis gen. nov., sp. nov., isolated from activated sludge.</title>
        <authorList>
            <person name="Jin D."/>
            <person name="Kong X."/>
            <person name="Deng Y."/>
            <person name="Bai Z."/>
        </authorList>
    </citation>
    <scope>NUCLEOTIDE SEQUENCE [LARGE SCALE GENOMIC DNA]</scope>
    <source>
        <strain evidence="1 2">13</strain>
    </source>
</reference>
<sequence>MVTREKIEKLIRENEIELKPTQPKLCVPIIGRIHRKMLKDIRLPGIKVKGELICQGHHRYIASLLSDRTVERVPGETSSNPNITDWKSVIFETEDWDTKEDIEMHNRLNAELNNMSIEDFNRLLE</sequence>
<organism evidence="1 2">
    <name type="scientific">Chitinophaga caeni</name>
    <dbReference type="NCBI Taxonomy" id="2029983"/>
    <lineage>
        <taxon>Bacteria</taxon>
        <taxon>Pseudomonadati</taxon>
        <taxon>Bacteroidota</taxon>
        <taxon>Chitinophagia</taxon>
        <taxon>Chitinophagales</taxon>
        <taxon>Chitinophagaceae</taxon>
        <taxon>Chitinophaga</taxon>
    </lineage>
</organism>
<gene>
    <name evidence="1" type="ORF">COR50_04795</name>
</gene>
<proteinExistence type="predicted"/>
<protein>
    <recommendedName>
        <fullName evidence="3">ParB/Sulfiredoxin domain-containing protein</fullName>
    </recommendedName>
</protein>
<dbReference type="EMBL" id="CP023777">
    <property type="protein sequence ID" value="ATL46549.1"/>
    <property type="molecule type" value="Genomic_DNA"/>
</dbReference>
<dbReference type="RefSeq" id="WP_098192937.1">
    <property type="nucleotide sequence ID" value="NZ_CP023777.1"/>
</dbReference>
<dbReference type="Proteomes" id="UP000220133">
    <property type="component" value="Chromosome"/>
</dbReference>
<evidence type="ECO:0000313" key="1">
    <source>
        <dbReference type="EMBL" id="ATL46549.1"/>
    </source>
</evidence>
<dbReference type="OrthoDB" id="771639at2"/>